<dbReference type="RefSeq" id="WP_213494958.1">
    <property type="nucleotide sequence ID" value="NZ_CP074694.1"/>
</dbReference>
<dbReference type="AlphaFoldDB" id="A0A8E6B3A7"/>
<dbReference type="GO" id="GO:0006508">
    <property type="term" value="P:proteolysis"/>
    <property type="evidence" value="ECO:0007669"/>
    <property type="project" value="UniProtKB-KW"/>
</dbReference>
<dbReference type="Pfam" id="PF13337">
    <property type="entry name" value="BrxL_ATPase"/>
    <property type="match status" value="1"/>
</dbReference>
<sequence length="480" mass="53631">MSLYDEHQLTDLDKKALETLGDKVVLKSLASQATLTGLPRFVSEYLIAKYVKPETWKADIANVQAKIKALLPSLEDREQMQAKLLRTGEILFIDSIDVDIDLKKRLALGRTTVLNDKIIVSNSLLEQYPGLMGGMWGTAKIRYSPESDKNFPSSLESFTPFQVGPPDVEAHKAMRLKFTSDEWLALMFQSAGYNPEKFPDRRTKLLLISRLLPLVERNINLMELGPRQTGKTFLLRNVSPRSFVISGGKATPANLFVNLSTKQVGILGTRKVVIFDEIAHTTFNDESMISVMKDYMESGQFSRGSLTFATDAGLVFSGNIDVEGNQPHSRYNNLLEPLPKELIDSAFHDRMHIYLPGWEIPKITPTSIASGVGFVTDYFGEVLCRMREDSFADTVRTVPLQPGLTKRDQTAIERTGSGLIKLLYPDGKILDTELKEVVTLACEYRQRVHNQLCKIAPGEFKPKLIAPEGVTGYEAPDLGK</sequence>
<dbReference type="Proteomes" id="UP000676194">
    <property type="component" value="Chromosome"/>
</dbReference>
<dbReference type="EMBL" id="CP074694">
    <property type="protein sequence ID" value="QVL31077.1"/>
    <property type="molecule type" value="Genomic_DNA"/>
</dbReference>
<evidence type="ECO:0000259" key="1">
    <source>
        <dbReference type="Pfam" id="PF20442"/>
    </source>
</evidence>
<dbReference type="NCBIfam" id="TIGR02688">
    <property type="entry name" value="BREX system Lon protease-like protein BrxL"/>
    <property type="match status" value="1"/>
</dbReference>
<dbReference type="KEGG" id="tsph:KIH39_19825"/>
<dbReference type="GO" id="GO:0008233">
    <property type="term" value="F:peptidase activity"/>
    <property type="evidence" value="ECO:0007669"/>
    <property type="project" value="UniProtKB-KW"/>
</dbReference>
<feature type="domain" description="BREX system Lon protease-like BrxL N-terminal" evidence="1">
    <location>
        <begin position="21"/>
        <end position="143"/>
    </location>
</feature>
<proteinExistence type="predicted"/>
<keyword evidence="2" id="KW-0645">Protease</keyword>
<reference evidence="2" key="1">
    <citation type="submission" date="2021-05" db="EMBL/GenBank/DDBJ databases">
        <title>Complete genome sequence of the cellulolytic planctomycete Telmatocola sphagniphila SP2T and characterization of the first cellulase from planctomycetes.</title>
        <authorList>
            <person name="Rakitin A.L."/>
            <person name="Beletsky A.V."/>
            <person name="Naumoff D.G."/>
            <person name="Kulichevskaya I.S."/>
            <person name="Mardanov A.V."/>
            <person name="Ravin N.V."/>
            <person name="Dedysh S.N."/>
        </authorList>
    </citation>
    <scope>NUCLEOTIDE SEQUENCE</scope>
    <source>
        <strain evidence="2">SP2T</strain>
    </source>
</reference>
<evidence type="ECO:0000313" key="3">
    <source>
        <dbReference type="Proteomes" id="UP000676194"/>
    </source>
</evidence>
<evidence type="ECO:0000313" key="2">
    <source>
        <dbReference type="EMBL" id="QVL31077.1"/>
    </source>
</evidence>
<dbReference type="InterPro" id="IPR046838">
    <property type="entry name" value="BrxL_N"/>
</dbReference>
<protein>
    <submittedName>
        <fullName evidence="2">BREX system Lon protease-like protein BrxL</fullName>
    </submittedName>
</protein>
<gene>
    <name evidence="2" type="primary">brxL</name>
    <name evidence="2" type="ORF">KIH39_19825</name>
</gene>
<organism evidence="2 3">
    <name type="scientific">Telmatocola sphagniphila</name>
    <dbReference type="NCBI Taxonomy" id="1123043"/>
    <lineage>
        <taxon>Bacteria</taxon>
        <taxon>Pseudomonadati</taxon>
        <taxon>Planctomycetota</taxon>
        <taxon>Planctomycetia</taxon>
        <taxon>Gemmatales</taxon>
        <taxon>Gemmataceae</taxon>
    </lineage>
</organism>
<dbReference type="InterPro" id="IPR014061">
    <property type="entry name" value="BrxL-like"/>
</dbReference>
<name>A0A8E6B3A7_9BACT</name>
<keyword evidence="2" id="KW-0378">Hydrolase</keyword>
<accession>A0A8E6B3A7</accession>
<keyword evidence="3" id="KW-1185">Reference proteome</keyword>
<dbReference type="Pfam" id="PF20442">
    <property type="entry name" value="BrxL_N"/>
    <property type="match status" value="1"/>
</dbReference>